<sequence length="95" mass="11415">MVDLNILLCYYLYTTNYGQRKERKITMENNTQFAKRMTLKEIRMNTGLTQEQFSKFVEIPYNTYKMYENDISKIEIGRLFKICNRVGIPVEEVQI</sequence>
<dbReference type="PROSITE" id="PS50943">
    <property type="entry name" value="HTH_CROC1"/>
    <property type="match status" value="1"/>
</dbReference>
<evidence type="ECO:0000313" key="3">
    <source>
        <dbReference type="Proteomes" id="UP000216411"/>
    </source>
</evidence>
<keyword evidence="3" id="KW-1185">Reference proteome</keyword>
<dbReference type="SMART" id="SM00530">
    <property type="entry name" value="HTH_XRE"/>
    <property type="match status" value="1"/>
</dbReference>
<feature type="domain" description="HTH cro/C1-type" evidence="1">
    <location>
        <begin position="39"/>
        <end position="93"/>
    </location>
</feature>
<dbReference type="EMBL" id="NOKA02000016">
    <property type="protein sequence ID" value="RDY31377.1"/>
    <property type="molecule type" value="Genomic_DNA"/>
</dbReference>
<dbReference type="GO" id="GO:0003677">
    <property type="term" value="F:DNA binding"/>
    <property type="evidence" value="ECO:0007669"/>
    <property type="project" value="InterPro"/>
</dbReference>
<dbReference type="Gene3D" id="1.10.260.40">
    <property type="entry name" value="lambda repressor-like DNA-binding domains"/>
    <property type="match status" value="1"/>
</dbReference>
<evidence type="ECO:0000313" key="2">
    <source>
        <dbReference type="EMBL" id="RDY31377.1"/>
    </source>
</evidence>
<accession>A0A371JFC4</accession>
<reference evidence="2 3" key="1">
    <citation type="journal article" date="2017" name="Genome Announc.">
        <title>Draft Genome Sequence of a Sporulating and Motile Strain of Lachnotalea glycerini Isolated from Water in Quebec City, Canada.</title>
        <authorList>
            <person name="Maheux A.F."/>
            <person name="Boudreau D.K."/>
            <person name="Berube E."/>
            <person name="Boissinot M."/>
            <person name="Raymond F."/>
            <person name="Brodeur S."/>
            <person name="Corbeil J."/>
            <person name="Isabel S."/>
            <person name="Omar R.F."/>
            <person name="Bergeron M.G."/>
        </authorList>
    </citation>
    <scope>NUCLEOTIDE SEQUENCE [LARGE SCALE GENOMIC DNA]</scope>
    <source>
        <strain evidence="2 3">CCRI-19302</strain>
    </source>
</reference>
<dbReference type="InterPro" id="IPR001387">
    <property type="entry name" value="Cro/C1-type_HTH"/>
</dbReference>
<evidence type="ECO:0000259" key="1">
    <source>
        <dbReference type="PROSITE" id="PS50943"/>
    </source>
</evidence>
<dbReference type="InterPro" id="IPR010982">
    <property type="entry name" value="Lambda_DNA-bd_dom_sf"/>
</dbReference>
<dbReference type="CDD" id="cd00093">
    <property type="entry name" value="HTH_XRE"/>
    <property type="match status" value="1"/>
</dbReference>
<protein>
    <submittedName>
        <fullName evidence="2">XRE family transcriptional regulator</fullName>
    </submittedName>
</protein>
<dbReference type="Proteomes" id="UP000216411">
    <property type="component" value="Unassembled WGS sequence"/>
</dbReference>
<dbReference type="AlphaFoldDB" id="A0A371JFC4"/>
<gene>
    <name evidence="2" type="ORF">CG710_009660</name>
</gene>
<proteinExistence type="predicted"/>
<dbReference type="OrthoDB" id="9774673at2"/>
<name>A0A371JFC4_9FIRM</name>
<comment type="caution">
    <text evidence="2">The sequence shown here is derived from an EMBL/GenBank/DDBJ whole genome shotgun (WGS) entry which is preliminary data.</text>
</comment>
<dbReference type="Pfam" id="PF01381">
    <property type="entry name" value="HTH_3"/>
    <property type="match status" value="1"/>
</dbReference>
<organism evidence="2 3">
    <name type="scientific">Lachnotalea glycerini</name>
    <dbReference type="NCBI Taxonomy" id="1763509"/>
    <lineage>
        <taxon>Bacteria</taxon>
        <taxon>Bacillati</taxon>
        <taxon>Bacillota</taxon>
        <taxon>Clostridia</taxon>
        <taxon>Lachnospirales</taxon>
        <taxon>Lachnospiraceae</taxon>
        <taxon>Lachnotalea</taxon>
    </lineage>
</organism>
<dbReference type="SUPFAM" id="SSF47413">
    <property type="entry name" value="lambda repressor-like DNA-binding domains"/>
    <property type="match status" value="1"/>
</dbReference>